<keyword evidence="2" id="KW-0178">Competence</keyword>
<reference evidence="4 5" key="1">
    <citation type="submission" date="2019-08" db="EMBL/GenBank/DDBJ databases">
        <title>Bacillus genomes from the desert of Cuatro Cienegas, Coahuila.</title>
        <authorList>
            <person name="Olmedo-Alvarez G."/>
        </authorList>
    </citation>
    <scope>NUCLEOTIDE SEQUENCE [LARGE SCALE GENOMIC DNA]</scope>
    <source>
        <strain evidence="4 5">CH40_1T</strain>
    </source>
</reference>
<evidence type="ECO:0000313" key="5">
    <source>
        <dbReference type="Proteomes" id="UP000323317"/>
    </source>
</evidence>
<dbReference type="GO" id="GO:0009986">
    <property type="term" value="C:cell surface"/>
    <property type="evidence" value="ECO:0007669"/>
    <property type="project" value="UniProtKB-SubCell"/>
</dbReference>
<dbReference type="PROSITE" id="PS00409">
    <property type="entry name" value="PROKAR_NTER_METHYL"/>
    <property type="match status" value="1"/>
</dbReference>
<keyword evidence="3" id="KW-1133">Transmembrane helix</keyword>
<evidence type="ECO:0000313" key="4">
    <source>
        <dbReference type="EMBL" id="TYR76836.1"/>
    </source>
</evidence>
<comment type="subcellular location">
    <subcellularLocation>
        <location evidence="1">Cell surface</location>
    </subcellularLocation>
</comment>
<dbReference type="InterPro" id="IPR045584">
    <property type="entry name" value="Pilin-like"/>
</dbReference>
<sequence length="149" mass="15728">MFKKIGQKMKDQRGLTLIELLAVVVILGIIAAIAIPSIGGLINNSKKDAHIANAQQMVNAARLAVAGNQADPGAVKMSTLIDQGYLEEFDNPSDSAGYNDETSIVTITENATSGNFTYTVTLIGNADTSPVTHLNGEDPDVITRADVDL</sequence>
<evidence type="ECO:0000256" key="1">
    <source>
        <dbReference type="ARBA" id="ARBA00004241"/>
    </source>
</evidence>
<keyword evidence="3" id="KW-0812">Transmembrane</keyword>
<name>A0A5D4KIQ8_9BACI</name>
<proteinExistence type="predicted"/>
<dbReference type="AlphaFoldDB" id="A0A5D4KIQ8"/>
<accession>A0A5D4KIQ8</accession>
<feature type="transmembrane region" description="Helical" evidence="3">
    <location>
        <begin position="20"/>
        <end position="42"/>
    </location>
</feature>
<gene>
    <name evidence="4" type="ORF">FZC79_03835</name>
</gene>
<dbReference type="SUPFAM" id="SSF54523">
    <property type="entry name" value="Pili subunits"/>
    <property type="match status" value="1"/>
</dbReference>
<dbReference type="Pfam" id="PF07963">
    <property type="entry name" value="N_methyl"/>
    <property type="match status" value="1"/>
</dbReference>
<dbReference type="InterPro" id="IPR012902">
    <property type="entry name" value="N_methyl_site"/>
</dbReference>
<evidence type="ECO:0000256" key="2">
    <source>
        <dbReference type="ARBA" id="ARBA00023287"/>
    </source>
</evidence>
<protein>
    <submittedName>
        <fullName evidence="4">Prepilin-type N-terminal cleavage/methylation domain-containing protein</fullName>
    </submittedName>
</protein>
<dbReference type="EMBL" id="VTEH01000002">
    <property type="protein sequence ID" value="TYR76836.1"/>
    <property type="molecule type" value="Genomic_DNA"/>
</dbReference>
<dbReference type="Gene3D" id="3.30.700.10">
    <property type="entry name" value="Glycoprotein, Type 4 Pilin"/>
    <property type="match status" value="1"/>
</dbReference>
<keyword evidence="3" id="KW-0472">Membrane</keyword>
<organism evidence="4 5">
    <name type="scientific">Rossellomorea vietnamensis</name>
    <dbReference type="NCBI Taxonomy" id="218284"/>
    <lineage>
        <taxon>Bacteria</taxon>
        <taxon>Bacillati</taxon>
        <taxon>Bacillota</taxon>
        <taxon>Bacilli</taxon>
        <taxon>Bacillales</taxon>
        <taxon>Bacillaceae</taxon>
        <taxon>Rossellomorea</taxon>
    </lineage>
</organism>
<dbReference type="NCBIfam" id="TIGR02532">
    <property type="entry name" value="IV_pilin_GFxxxE"/>
    <property type="match status" value="1"/>
</dbReference>
<comment type="caution">
    <text evidence="4">The sequence shown here is derived from an EMBL/GenBank/DDBJ whole genome shotgun (WGS) entry which is preliminary data.</text>
</comment>
<dbReference type="Proteomes" id="UP000323317">
    <property type="component" value="Unassembled WGS sequence"/>
</dbReference>
<dbReference type="GO" id="GO:0030420">
    <property type="term" value="P:establishment of competence for transformation"/>
    <property type="evidence" value="ECO:0007669"/>
    <property type="project" value="UniProtKB-KW"/>
</dbReference>
<dbReference type="RefSeq" id="WP_148945544.1">
    <property type="nucleotide sequence ID" value="NZ_VTEH01000002.1"/>
</dbReference>
<evidence type="ECO:0000256" key="3">
    <source>
        <dbReference type="SAM" id="Phobius"/>
    </source>
</evidence>